<evidence type="ECO:0000313" key="2">
    <source>
        <dbReference type="Proteomes" id="UP000683511"/>
    </source>
</evidence>
<proteinExistence type="predicted"/>
<dbReference type="Proteomes" id="UP000683511">
    <property type="component" value="Chromosome"/>
</dbReference>
<protein>
    <submittedName>
        <fullName evidence="1">CRISPR-associated protein</fullName>
    </submittedName>
</protein>
<accession>A0A975TCE4</accession>
<dbReference type="KEGG" id="rsin:B6N60_04916"/>
<dbReference type="Pfam" id="PF09700">
    <property type="entry name" value="Cas_Cmr3"/>
    <property type="match status" value="1"/>
</dbReference>
<dbReference type="AlphaFoldDB" id="A0A975TCE4"/>
<dbReference type="InterPro" id="IPR019117">
    <property type="entry name" value="CRISPR-assoc_protein_Cmr3"/>
</dbReference>
<sequence>MKSNKNSKGVALLNPYKNPQNLLTHQLFKPMQWYVIEPLDILLFREAKPFSPGEGAWAKSLFPPVPTTVFQALRSIADKTKDLQFFGAFLLYEEPGKPPEIYLPTPKDLLGVTIQVDEDEQQTISKGKKSQKWQRLTCLEPLDRENPQWKHLGFNPDSFPEAGISPMVTPVLVNTNSPKEYISGSPNSWIKAEALITYLQGGTLNFKNNGDDFKADPWDKQVLPHIQMESNQRQVKSENGYFTEVGIRLKQHWKLIAAVDTKLPSSTVRLGGEGHRALVYPLEDIFNNADKKNKKYNFDDFQKSILDQLKSFREPTNTSNKAYLLTPGLAQTQPTEMIYGVYPHYWQQILAGCVSDRPLLWGGKSPYVKTPMLPQRAYVAPGTVYRLQKRYENLSETEKQSLQQLLPQAEVKEKWLQTLYSLNYGTLLWNR</sequence>
<organism evidence="1 2">
    <name type="scientific">Richelia sinica FACHB-800</name>
    <dbReference type="NCBI Taxonomy" id="1357546"/>
    <lineage>
        <taxon>Bacteria</taxon>
        <taxon>Bacillati</taxon>
        <taxon>Cyanobacteriota</taxon>
        <taxon>Cyanophyceae</taxon>
        <taxon>Nostocales</taxon>
        <taxon>Nostocaceae</taxon>
        <taxon>Richelia</taxon>
    </lineage>
</organism>
<dbReference type="Gene3D" id="3.30.70.2940">
    <property type="match status" value="1"/>
</dbReference>
<reference evidence="1" key="1">
    <citation type="submission" date="2017-04" db="EMBL/GenBank/DDBJ databases">
        <title>Genome deletions in a multicellular cyanobacterial endosymbiont for morphological adaptation in marine diatoms.</title>
        <authorList>
            <person name="Wang Y."/>
            <person name="Gao H."/>
            <person name="Li R."/>
            <person name="Xu X."/>
        </authorList>
    </citation>
    <scope>NUCLEOTIDE SEQUENCE</scope>
    <source>
        <strain evidence="1">FACHB 800</strain>
    </source>
</reference>
<keyword evidence="2" id="KW-1185">Reference proteome</keyword>
<gene>
    <name evidence="1" type="ORF">B6N60_04916</name>
</gene>
<dbReference type="EMBL" id="CP021056">
    <property type="protein sequence ID" value="QXE26185.1"/>
    <property type="molecule type" value="Genomic_DNA"/>
</dbReference>
<name>A0A975TCE4_9NOST</name>
<evidence type="ECO:0000313" key="1">
    <source>
        <dbReference type="EMBL" id="QXE26185.1"/>
    </source>
</evidence>